<keyword evidence="6 7" id="KW-0472">Membrane</keyword>
<dbReference type="OMA" id="TPTAYVW"/>
<dbReference type="Pfam" id="PF03169">
    <property type="entry name" value="OPT"/>
    <property type="match status" value="1"/>
</dbReference>
<evidence type="ECO:0000256" key="7">
    <source>
        <dbReference type="SAM" id="Phobius"/>
    </source>
</evidence>
<dbReference type="Proteomes" id="UP000028545">
    <property type="component" value="Unassembled WGS sequence"/>
</dbReference>
<protein>
    <recommendedName>
        <fullName evidence="10">Oligopeptide transporter</fullName>
    </recommendedName>
</protein>
<evidence type="ECO:0000256" key="6">
    <source>
        <dbReference type="ARBA" id="ARBA00023136"/>
    </source>
</evidence>
<feature type="transmembrane region" description="Helical" evidence="7">
    <location>
        <begin position="566"/>
        <end position="584"/>
    </location>
</feature>
<feature type="transmembrane region" description="Helical" evidence="7">
    <location>
        <begin position="458"/>
        <end position="487"/>
    </location>
</feature>
<accession>A0A084GHV5</accession>
<feature type="transmembrane region" description="Helical" evidence="7">
    <location>
        <begin position="420"/>
        <end position="438"/>
    </location>
</feature>
<evidence type="ECO:0000313" key="8">
    <source>
        <dbReference type="EMBL" id="KEZ46917.1"/>
    </source>
</evidence>
<feature type="transmembrane region" description="Helical" evidence="7">
    <location>
        <begin position="507"/>
        <end position="525"/>
    </location>
</feature>
<proteinExistence type="inferred from homology"/>
<evidence type="ECO:0000256" key="2">
    <source>
        <dbReference type="ARBA" id="ARBA00008807"/>
    </source>
</evidence>
<evidence type="ECO:0000256" key="1">
    <source>
        <dbReference type="ARBA" id="ARBA00004141"/>
    </source>
</evidence>
<feature type="transmembrane region" description="Helical" evidence="7">
    <location>
        <begin position="83"/>
        <end position="101"/>
    </location>
</feature>
<comment type="caution">
    <text evidence="8">The sequence shown here is derived from an EMBL/GenBank/DDBJ whole genome shotgun (WGS) entry which is preliminary data.</text>
</comment>
<feature type="transmembrane region" description="Helical" evidence="7">
    <location>
        <begin position="596"/>
        <end position="622"/>
    </location>
</feature>
<feature type="transmembrane region" description="Helical" evidence="7">
    <location>
        <begin position="634"/>
        <end position="655"/>
    </location>
</feature>
<dbReference type="PANTHER" id="PTHR31645:SF0">
    <property type="entry name" value="OLIGOPEPTIDE TRANSPORTER YGL114W-RELATED"/>
    <property type="match status" value="1"/>
</dbReference>
<dbReference type="PANTHER" id="PTHR31645">
    <property type="entry name" value="OLIGOPEPTIDE TRANSPORTER YGL114W-RELATED"/>
    <property type="match status" value="1"/>
</dbReference>
<feature type="transmembrane region" description="Helical" evidence="7">
    <location>
        <begin position="41"/>
        <end position="63"/>
    </location>
</feature>
<dbReference type="InterPro" id="IPR004813">
    <property type="entry name" value="OPT"/>
</dbReference>
<sequence>MYFGLQTGWVSPMTLPASLLGFGLFRTLSKHLDFPFSPVENVLVQTVAGSMALMPLGCGFLPAMNYLLSPDEMGPIQMSTWKLIVWSLGLCYFGVVFAVPLRRQVIIRERLRFPSGFSTAVLIGVLHGQTPDPSETSKDHASSGAFASLVPKVSQHSSSDRIGDDSGSVLDDDEPKVVRPWGTNIRLLLVCFIISGVFTLAMHFYPVLRNLPIFGRVAAESWLWTFNPSLAYVGQGVIMGPETTLHMALGAFVGWAILSPLAHYREWAPGPVGDWDTGSKGWIVWVSLSIMLSDAIINLAHVGSQILLGPAFFELLKSRFKSLVGKGSIQTQYTQLRNTDDENTLLVPESTEQGLYQSGSGSIWEHHTRPRLEMARGEELDEDAPPEQQVGNRTISVGLAASILLCIVSIHVVFRDLVPLYATVLAVAMALVLSVMGVRALGETDLNPVSGISKLAQLFFALVVPASNKAAILINLISGAVGALQAGELMQDLKTGHLLGAAPNAQFWGQVIGATVGAIVSAFIYQLYTTVYPIPGDLFQVPTAYVWIFTARLVTGKGLPPMAKEWAIGAGVLFSATTITRITSAGKRWRALIPGGVAVAVGMYNVPSFTLARAVGGLFGWYWQAVLKKSSTPLIVIASGFILGEGFLSIVNLILESLRTSRS</sequence>
<dbReference type="KEGG" id="sapo:SAPIO_CDS0259"/>
<dbReference type="RefSeq" id="XP_016646716.1">
    <property type="nucleotide sequence ID" value="XM_016783083.1"/>
</dbReference>
<evidence type="ECO:0000256" key="4">
    <source>
        <dbReference type="ARBA" id="ARBA00022692"/>
    </source>
</evidence>
<feature type="transmembrane region" description="Helical" evidence="7">
    <location>
        <begin position="395"/>
        <end position="414"/>
    </location>
</feature>
<feature type="transmembrane region" description="Helical" evidence="7">
    <location>
        <begin position="12"/>
        <end position="29"/>
    </location>
</feature>
<evidence type="ECO:0000256" key="5">
    <source>
        <dbReference type="ARBA" id="ARBA00022989"/>
    </source>
</evidence>
<dbReference type="EMBL" id="JOWA01000011">
    <property type="protein sequence ID" value="KEZ46917.1"/>
    <property type="molecule type" value="Genomic_DNA"/>
</dbReference>
<keyword evidence="3" id="KW-0813">Transport</keyword>
<reference evidence="8 9" key="1">
    <citation type="journal article" date="2014" name="Genome Announc.">
        <title>Draft genome sequence of the pathogenic fungus Scedosporium apiospermum.</title>
        <authorList>
            <person name="Vandeputte P."/>
            <person name="Ghamrawi S."/>
            <person name="Rechenmann M."/>
            <person name="Iltis A."/>
            <person name="Giraud S."/>
            <person name="Fleury M."/>
            <person name="Thornton C."/>
            <person name="Delhaes L."/>
            <person name="Meyer W."/>
            <person name="Papon N."/>
            <person name="Bouchara J.P."/>
        </authorList>
    </citation>
    <scope>NUCLEOTIDE SEQUENCE [LARGE SCALE GENOMIC DNA]</scope>
    <source>
        <strain evidence="8 9">IHEM 14462</strain>
    </source>
</reference>
<gene>
    <name evidence="8" type="ORF">SAPIO_CDS0259</name>
</gene>
<evidence type="ECO:0000313" key="9">
    <source>
        <dbReference type="Proteomes" id="UP000028545"/>
    </source>
</evidence>
<keyword evidence="5 7" id="KW-1133">Transmembrane helix</keyword>
<dbReference type="GO" id="GO:0000329">
    <property type="term" value="C:fungal-type vacuole membrane"/>
    <property type="evidence" value="ECO:0007669"/>
    <property type="project" value="TreeGrafter"/>
</dbReference>
<evidence type="ECO:0000256" key="3">
    <source>
        <dbReference type="ARBA" id="ARBA00022448"/>
    </source>
</evidence>
<dbReference type="GO" id="GO:0035673">
    <property type="term" value="F:oligopeptide transmembrane transporter activity"/>
    <property type="evidence" value="ECO:0007669"/>
    <property type="project" value="InterPro"/>
</dbReference>
<keyword evidence="4 7" id="KW-0812">Transmembrane</keyword>
<dbReference type="NCBIfam" id="TIGR00728">
    <property type="entry name" value="OPT_sfam"/>
    <property type="match status" value="1"/>
</dbReference>
<dbReference type="OrthoDB" id="627262at2759"/>
<dbReference type="InterPro" id="IPR045035">
    <property type="entry name" value="YSL-like"/>
</dbReference>
<dbReference type="AlphaFoldDB" id="A0A084GHV5"/>
<name>A0A084GHV5_PSEDA</name>
<dbReference type="GeneID" id="27718411"/>
<comment type="subcellular location">
    <subcellularLocation>
        <location evidence="1">Membrane</location>
        <topology evidence="1">Multi-pass membrane protein</topology>
    </subcellularLocation>
</comment>
<keyword evidence="9" id="KW-1185">Reference proteome</keyword>
<comment type="similarity">
    <text evidence="2">Belongs to the oligopeptide OPT transporter family.</text>
</comment>
<dbReference type="VEuPathDB" id="FungiDB:SAPIO_CDS0259"/>
<dbReference type="HOGENOM" id="CLU_010539_2_0_1"/>
<feature type="transmembrane region" description="Helical" evidence="7">
    <location>
        <begin position="187"/>
        <end position="207"/>
    </location>
</feature>
<organism evidence="8 9">
    <name type="scientific">Pseudallescheria apiosperma</name>
    <name type="common">Scedosporium apiospermum</name>
    <dbReference type="NCBI Taxonomy" id="563466"/>
    <lineage>
        <taxon>Eukaryota</taxon>
        <taxon>Fungi</taxon>
        <taxon>Dikarya</taxon>
        <taxon>Ascomycota</taxon>
        <taxon>Pezizomycotina</taxon>
        <taxon>Sordariomycetes</taxon>
        <taxon>Hypocreomycetidae</taxon>
        <taxon>Microascales</taxon>
        <taxon>Microascaceae</taxon>
        <taxon>Scedosporium</taxon>
    </lineage>
</organism>
<evidence type="ECO:0008006" key="10">
    <source>
        <dbReference type="Google" id="ProtNLM"/>
    </source>
</evidence>